<dbReference type="InterPro" id="IPR010064">
    <property type="entry name" value="HK97-gp10_tail"/>
</dbReference>
<reference evidence="2 3" key="1">
    <citation type="submission" date="2018-06" db="EMBL/GenBank/DDBJ databases">
        <authorList>
            <consortium name="Pathogen Informatics"/>
            <person name="Doyle S."/>
        </authorList>
    </citation>
    <scope>NUCLEOTIDE SEQUENCE [LARGE SCALE GENOMIC DNA]</scope>
    <source>
        <strain evidence="2 3">NCTC10719</strain>
    </source>
</reference>
<evidence type="ECO:0000313" key="2">
    <source>
        <dbReference type="EMBL" id="SQB57826.1"/>
    </source>
</evidence>
<feature type="region of interest" description="Disordered" evidence="1">
    <location>
        <begin position="49"/>
        <end position="77"/>
    </location>
</feature>
<name>A0A2X2Y077_CLOPF</name>
<evidence type="ECO:0000313" key="3">
    <source>
        <dbReference type="Proteomes" id="UP000249986"/>
    </source>
</evidence>
<gene>
    <name evidence="2" type="ORF">NCTC10719_00420</name>
</gene>
<dbReference type="Proteomes" id="UP000249986">
    <property type="component" value="Unassembled WGS sequence"/>
</dbReference>
<accession>A0A2X2Y077</accession>
<dbReference type="RefSeq" id="WP_111925983.1">
    <property type="nucleotide sequence ID" value="NZ_UAWG01000001.1"/>
</dbReference>
<dbReference type="AlphaFoldDB" id="A0A2X2Y077"/>
<organism evidence="2 3">
    <name type="scientific">Clostridium perfringens</name>
    <dbReference type="NCBI Taxonomy" id="1502"/>
    <lineage>
        <taxon>Bacteria</taxon>
        <taxon>Bacillati</taxon>
        <taxon>Bacillota</taxon>
        <taxon>Clostridia</taxon>
        <taxon>Eubacteriales</taxon>
        <taxon>Clostridiaceae</taxon>
        <taxon>Clostridium</taxon>
    </lineage>
</organism>
<protein>
    <submittedName>
        <fullName evidence="2">HK97 family phage protein</fullName>
    </submittedName>
</protein>
<proteinExistence type="predicted"/>
<dbReference type="NCBIfam" id="TIGR01725">
    <property type="entry name" value="phge_HK97_gp10"/>
    <property type="match status" value="1"/>
</dbReference>
<evidence type="ECO:0000256" key="1">
    <source>
        <dbReference type="SAM" id="MobiDB-lite"/>
    </source>
</evidence>
<dbReference type="EMBL" id="UAWG01000001">
    <property type="protein sequence ID" value="SQB57826.1"/>
    <property type="molecule type" value="Genomic_DNA"/>
</dbReference>
<sequence length="147" mass="17054">MSNFSMEFEGLDELIKTCEELGTEQDLEKTNKKILKECGDLAYKVVQPLIHKSKDNSKSGRKGSRPPGHAADNIPQPKFKKIKGNQYVIVGWDKSDNSEYYYMKMEEWGTSKRQPHHSFGKVNKILRKQYDNIAIKGYENLIKKLER</sequence>